<evidence type="ECO:0000313" key="3">
    <source>
        <dbReference type="EMBL" id="ODC04672.1"/>
    </source>
</evidence>
<dbReference type="OrthoDB" id="5294247at2"/>
<accession>A0A1E2VCU3</accession>
<dbReference type="PANTHER" id="PTHR35024">
    <property type="entry name" value="HYPOTHETICAL CYTOSOLIC PROTEIN"/>
    <property type="match status" value="1"/>
</dbReference>
<gene>
    <name evidence="3" type="ORF">BFW38_15200</name>
</gene>
<dbReference type="STRING" id="197479.BFW38_15200"/>
<proteinExistence type="inferred from homology"/>
<sequence length="202" mass="21245">MFGKNPPSSNHFDTLISGKAEIVGDIHFSGGLHIDGKVFGNIIAEDDSKAVLRISDHGSVEGEISVPHVVINGAVVGDIHACEHLELAGKAVVKGNIHYNTIEMVMGAQVDGQLNHRYRTEGKNSERPPMPKHVTREKPVSALDKSQDKGAAVKPADKKGATATPEALAKKPMPDQTTAGAPELSKAQDKASTSLGSGRSSS</sequence>
<organism evidence="3 4">
    <name type="scientific">Terasakiispira papahanaumokuakeensis</name>
    <dbReference type="NCBI Taxonomy" id="197479"/>
    <lineage>
        <taxon>Bacteria</taxon>
        <taxon>Pseudomonadati</taxon>
        <taxon>Pseudomonadota</taxon>
        <taxon>Gammaproteobacteria</taxon>
        <taxon>Oceanospirillales</taxon>
        <taxon>Terasakiispira</taxon>
    </lineage>
</organism>
<evidence type="ECO:0008006" key="5">
    <source>
        <dbReference type="Google" id="ProtNLM"/>
    </source>
</evidence>
<dbReference type="Pfam" id="PF04519">
    <property type="entry name" value="Bactofilin"/>
    <property type="match status" value="1"/>
</dbReference>
<feature type="region of interest" description="Disordered" evidence="2">
    <location>
        <begin position="120"/>
        <end position="202"/>
    </location>
</feature>
<evidence type="ECO:0000313" key="4">
    <source>
        <dbReference type="Proteomes" id="UP000094291"/>
    </source>
</evidence>
<comment type="similarity">
    <text evidence="1">Belongs to the bactofilin family.</text>
</comment>
<comment type="caution">
    <text evidence="3">The sequence shown here is derived from an EMBL/GenBank/DDBJ whole genome shotgun (WGS) entry which is preliminary data.</text>
</comment>
<evidence type="ECO:0000256" key="1">
    <source>
        <dbReference type="ARBA" id="ARBA00044755"/>
    </source>
</evidence>
<feature type="compositionally biased region" description="Low complexity" evidence="2">
    <location>
        <begin position="192"/>
        <end position="202"/>
    </location>
</feature>
<protein>
    <recommendedName>
        <fullName evidence="5">Cell shape determination protein CcmA</fullName>
    </recommendedName>
</protein>
<keyword evidence="4" id="KW-1185">Reference proteome</keyword>
<dbReference type="PANTHER" id="PTHR35024:SF4">
    <property type="entry name" value="POLYMER-FORMING CYTOSKELETAL PROTEIN"/>
    <property type="match status" value="1"/>
</dbReference>
<dbReference type="Proteomes" id="UP000094291">
    <property type="component" value="Unassembled WGS sequence"/>
</dbReference>
<evidence type="ECO:0000256" key="2">
    <source>
        <dbReference type="SAM" id="MobiDB-lite"/>
    </source>
</evidence>
<reference evidence="3 4" key="1">
    <citation type="submission" date="2016-08" db="EMBL/GenBank/DDBJ databases">
        <authorList>
            <person name="Seilhamer J.J."/>
        </authorList>
    </citation>
    <scope>NUCLEOTIDE SEQUENCE [LARGE SCALE GENOMIC DNA]</scope>
    <source>
        <strain evidence="3 4">PH27A</strain>
    </source>
</reference>
<dbReference type="AlphaFoldDB" id="A0A1E2VCU3"/>
<dbReference type="RefSeq" id="WP_068999656.1">
    <property type="nucleotide sequence ID" value="NZ_MDTQ01000001.1"/>
</dbReference>
<dbReference type="EMBL" id="MDTQ01000001">
    <property type="protein sequence ID" value="ODC04672.1"/>
    <property type="molecule type" value="Genomic_DNA"/>
</dbReference>
<name>A0A1E2VCU3_9GAMM</name>
<dbReference type="InterPro" id="IPR007607">
    <property type="entry name" value="BacA/B"/>
</dbReference>